<evidence type="ECO:0000313" key="10">
    <source>
        <dbReference type="EMBL" id="ORY82619.1"/>
    </source>
</evidence>
<feature type="domain" description="OBG-type G" evidence="9">
    <location>
        <begin position="170"/>
        <end position="341"/>
    </location>
</feature>
<dbReference type="Pfam" id="PF17835">
    <property type="entry name" value="NOG1_N"/>
    <property type="match status" value="1"/>
</dbReference>
<sequence>MSATGFKAIQPIPNVGDFLDIVLSRTQRKTPTVIRSGFKISRIRDFYARKIKFTQDTFSEKLTSILDEFPKLNDIHPFHQDLLNVLYDRDHLKIALSQLSTAKHLIEQVARDYVRLIKYGDSLYRCKQLKRAALGRMATILRGRAKDSLVYLEQVRQHLGRLPAIDTNTRTLILCGYPNVGKSSFINKITRADVDVQPYAFTTKSLFVGHMDYKYLRWQVIDTPGILDHPLEEMNTIEMQSITALAHLRACILYFMDLSEQCGYSVAAQIQLFNSIKPLFANKPVLLVVNKIDVMRPEDLDAANAALLQGVLDTGVQMVTSSCFNDQGIMDVRAAACDKLLAARVESKLKGSKINDVLNRIHLSTPQARDDTPRLPHIPTGASITQRYDWQDPDRRKLERDIEAEHGGAGLYNIDLKKKWDLENDAWKADIMPELLDGKNIHDYIDPDIASKLQALEEEEERLEEEGFYNSQDEMEDEGDTAILAKAALIREKNLRLKRLARSKKILKNRPQLPRTAGLQKFSDMKTSMQANKLDTTAIETRARSRRPEASRERGQDVVLRAQSSSRAPSQLPKRDRSEGGLSTVGERTRAEKVQRLQQRERNRMARASESDRHIADTKPKHLFAGKSGIGSARSR</sequence>
<dbReference type="GO" id="GO:0005730">
    <property type="term" value="C:nucleolus"/>
    <property type="evidence" value="ECO:0007669"/>
    <property type="project" value="UniProtKB-SubCell"/>
</dbReference>
<dbReference type="InterPro" id="IPR012973">
    <property type="entry name" value="NOG_C"/>
</dbReference>
<comment type="similarity">
    <text evidence="7">Belongs to the TRAFAC class OBG-HflX-like GTPase superfamily. OBG GTPase family. NOG subfamily.</text>
</comment>
<name>A0A1Y2FFB7_PROLT</name>
<feature type="compositionally biased region" description="Basic and acidic residues" evidence="8">
    <location>
        <begin position="541"/>
        <end position="556"/>
    </location>
</feature>
<evidence type="ECO:0000256" key="6">
    <source>
        <dbReference type="ARBA" id="ARBA00023242"/>
    </source>
</evidence>
<evidence type="ECO:0000313" key="11">
    <source>
        <dbReference type="Proteomes" id="UP000193685"/>
    </source>
</evidence>
<evidence type="ECO:0000256" key="5">
    <source>
        <dbReference type="ARBA" id="ARBA00023134"/>
    </source>
</evidence>
<feature type="compositionally biased region" description="Basic and acidic residues" evidence="8">
    <location>
        <begin position="587"/>
        <end position="620"/>
    </location>
</feature>
<dbReference type="Gene3D" id="1.20.120.1190">
    <property type="match status" value="1"/>
</dbReference>
<dbReference type="InterPro" id="IPR006073">
    <property type="entry name" value="GTP-bd"/>
</dbReference>
<dbReference type="OMA" id="EWKNDVM"/>
<evidence type="ECO:0000259" key="9">
    <source>
        <dbReference type="PROSITE" id="PS51710"/>
    </source>
</evidence>
<dbReference type="FunFam" id="1.20.120.1190:FF:000001">
    <property type="entry name" value="Nucleolar GTP-binding protein 1"/>
    <property type="match status" value="1"/>
</dbReference>
<dbReference type="Proteomes" id="UP000193685">
    <property type="component" value="Unassembled WGS sequence"/>
</dbReference>
<feature type="region of interest" description="Disordered" evidence="8">
    <location>
        <begin position="528"/>
        <end position="636"/>
    </location>
</feature>
<dbReference type="InterPro" id="IPR027417">
    <property type="entry name" value="P-loop_NTPase"/>
</dbReference>
<dbReference type="InterPro" id="IPR010674">
    <property type="entry name" value="NOG1_Rossman_fold_dom"/>
</dbReference>
<evidence type="ECO:0000256" key="8">
    <source>
        <dbReference type="SAM" id="MobiDB-lite"/>
    </source>
</evidence>
<feature type="compositionally biased region" description="Polar residues" evidence="8">
    <location>
        <begin position="528"/>
        <end position="539"/>
    </location>
</feature>
<dbReference type="OrthoDB" id="415015at2759"/>
<dbReference type="InterPro" id="IPR031167">
    <property type="entry name" value="G_OBG"/>
</dbReference>
<proteinExistence type="inferred from homology"/>
<dbReference type="STRING" id="56484.A0A1Y2FFB7"/>
<dbReference type="AlphaFoldDB" id="A0A1Y2FFB7"/>
<dbReference type="PIRSF" id="PIRSF038919">
    <property type="entry name" value="NOG1"/>
    <property type="match status" value="1"/>
</dbReference>
<dbReference type="GO" id="GO:1902626">
    <property type="term" value="P:assembly of large subunit precursor of preribosome"/>
    <property type="evidence" value="ECO:0007669"/>
    <property type="project" value="UniProtKB-ARBA"/>
</dbReference>
<comment type="caution">
    <text evidence="10">The sequence shown here is derived from an EMBL/GenBank/DDBJ whole genome shotgun (WGS) entry which is preliminary data.</text>
</comment>
<dbReference type="PANTHER" id="PTHR45759">
    <property type="entry name" value="NUCLEOLAR GTP-BINDING PROTEIN 1"/>
    <property type="match status" value="1"/>
</dbReference>
<keyword evidence="3 7" id="KW-0690">Ribosome biogenesis</keyword>
<dbReference type="Gene3D" id="3.40.50.300">
    <property type="entry name" value="P-loop containing nucleotide triphosphate hydrolases"/>
    <property type="match status" value="1"/>
</dbReference>
<accession>A0A1Y2FFB7</accession>
<dbReference type="RefSeq" id="XP_040725490.1">
    <property type="nucleotide sequence ID" value="XM_040869304.1"/>
</dbReference>
<dbReference type="InterPro" id="IPR041623">
    <property type="entry name" value="NOG1_N"/>
</dbReference>
<evidence type="ECO:0000256" key="3">
    <source>
        <dbReference type="ARBA" id="ARBA00022517"/>
    </source>
</evidence>
<dbReference type="PROSITE" id="PS51710">
    <property type="entry name" value="G_OBG"/>
    <property type="match status" value="1"/>
</dbReference>
<dbReference type="PRINTS" id="PR00326">
    <property type="entry name" value="GTP1OBG"/>
</dbReference>
<comment type="subcellular location">
    <subcellularLocation>
        <location evidence="2 7">Nucleus</location>
        <location evidence="2 7">Nucleolus</location>
    </subcellularLocation>
</comment>
<dbReference type="GeneID" id="63785903"/>
<gene>
    <name evidence="10" type="ORF">BCR37DRAFT_379634</name>
</gene>
<keyword evidence="5" id="KW-0342">GTP-binding</keyword>
<dbReference type="CDD" id="cd01897">
    <property type="entry name" value="NOG"/>
    <property type="match status" value="1"/>
</dbReference>
<dbReference type="SUPFAM" id="SSF52540">
    <property type="entry name" value="P-loop containing nucleoside triphosphate hydrolases"/>
    <property type="match status" value="1"/>
</dbReference>
<evidence type="ECO:0000256" key="7">
    <source>
        <dbReference type="PIRNR" id="PIRNR038919"/>
    </source>
</evidence>
<evidence type="ECO:0000256" key="4">
    <source>
        <dbReference type="ARBA" id="ARBA00022741"/>
    </source>
</evidence>
<organism evidence="10 11">
    <name type="scientific">Protomyces lactucae-debilis</name>
    <dbReference type="NCBI Taxonomy" id="2754530"/>
    <lineage>
        <taxon>Eukaryota</taxon>
        <taxon>Fungi</taxon>
        <taxon>Dikarya</taxon>
        <taxon>Ascomycota</taxon>
        <taxon>Taphrinomycotina</taxon>
        <taxon>Taphrinomycetes</taxon>
        <taxon>Taphrinales</taxon>
        <taxon>Protomycetaceae</taxon>
        <taxon>Protomyces</taxon>
    </lineage>
</organism>
<keyword evidence="4" id="KW-0547">Nucleotide-binding</keyword>
<protein>
    <recommendedName>
        <fullName evidence="7">Nucleolar GTP-binding protein 1</fullName>
    </recommendedName>
</protein>
<comment type="function">
    <text evidence="1 7">Involved in the biogenesis of the 60S ribosomal subunit.</text>
</comment>
<evidence type="ECO:0000256" key="1">
    <source>
        <dbReference type="ARBA" id="ARBA00002889"/>
    </source>
</evidence>
<dbReference type="Pfam" id="PF06858">
    <property type="entry name" value="NOG1"/>
    <property type="match status" value="1"/>
</dbReference>
<reference evidence="10 11" key="1">
    <citation type="submission" date="2016-07" db="EMBL/GenBank/DDBJ databases">
        <title>Pervasive Adenine N6-methylation of Active Genes in Fungi.</title>
        <authorList>
            <consortium name="DOE Joint Genome Institute"/>
            <person name="Mondo S.J."/>
            <person name="Dannebaum R.O."/>
            <person name="Kuo R.C."/>
            <person name="Labutti K."/>
            <person name="Haridas S."/>
            <person name="Kuo A."/>
            <person name="Salamov A."/>
            <person name="Ahrendt S.R."/>
            <person name="Lipzen A."/>
            <person name="Sullivan W."/>
            <person name="Andreopoulos W.B."/>
            <person name="Clum A."/>
            <person name="Lindquist E."/>
            <person name="Daum C."/>
            <person name="Ramamoorthy G.K."/>
            <person name="Gryganskyi A."/>
            <person name="Culley D."/>
            <person name="Magnuson J.K."/>
            <person name="James T.Y."/>
            <person name="O'Malley M.A."/>
            <person name="Stajich J.E."/>
            <person name="Spatafora J.W."/>
            <person name="Visel A."/>
            <person name="Grigoriev I.V."/>
        </authorList>
    </citation>
    <scope>NUCLEOTIDE SEQUENCE [LARGE SCALE GENOMIC DNA]</scope>
    <source>
        <strain evidence="10 11">12-1054</strain>
    </source>
</reference>
<evidence type="ECO:0000256" key="2">
    <source>
        <dbReference type="ARBA" id="ARBA00004604"/>
    </source>
</evidence>
<dbReference type="InterPro" id="IPR024926">
    <property type="entry name" value="NOG1"/>
</dbReference>
<dbReference type="Pfam" id="PF08155">
    <property type="entry name" value="NOGCT"/>
    <property type="match status" value="1"/>
</dbReference>
<dbReference type="EMBL" id="MCFI01000009">
    <property type="protein sequence ID" value="ORY82619.1"/>
    <property type="molecule type" value="Genomic_DNA"/>
</dbReference>
<keyword evidence="11" id="KW-1185">Reference proteome</keyword>
<dbReference type="GO" id="GO:0005525">
    <property type="term" value="F:GTP binding"/>
    <property type="evidence" value="ECO:0007669"/>
    <property type="project" value="UniProtKB-KW"/>
</dbReference>
<dbReference type="FunFam" id="3.40.50.300:FF:000496">
    <property type="entry name" value="Nucleolar GTP-binding protein 1"/>
    <property type="match status" value="1"/>
</dbReference>
<keyword evidence="6 7" id="KW-0539">Nucleus</keyword>